<accession>A0AAN7D6C9</accession>
<feature type="compositionally biased region" description="Pro residues" evidence="1">
    <location>
        <begin position="174"/>
        <end position="184"/>
    </location>
</feature>
<feature type="compositionally biased region" description="Low complexity" evidence="1">
    <location>
        <begin position="1"/>
        <end position="15"/>
    </location>
</feature>
<reference evidence="2" key="1">
    <citation type="journal article" date="2023" name="Mol. Phylogenet. Evol.">
        <title>Genome-scale phylogeny and comparative genomics of the fungal order Sordariales.</title>
        <authorList>
            <person name="Hensen N."/>
            <person name="Bonometti L."/>
            <person name="Westerberg I."/>
            <person name="Brannstrom I.O."/>
            <person name="Guillou S."/>
            <person name="Cros-Aarteil S."/>
            <person name="Calhoun S."/>
            <person name="Haridas S."/>
            <person name="Kuo A."/>
            <person name="Mondo S."/>
            <person name="Pangilinan J."/>
            <person name="Riley R."/>
            <person name="LaButti K."/>
            <person name="Andreopoulos B."/>
            <person name="Lipzen A."/>
            <person name="Chen C."/>
            <person name="Yan M."/>
            <person name="Daum C."/>
            <person name="Ng V."/>
            <person name="Clum A."/>
            <person name="Steindorff A."/>
            <person name="Ohm R.A."/>
            <person name="Martin F."/>
            <person name="Silar P."/>
            <person name="Natvig D.O."/>
            <person name="Lalanne C."/>
            <person name="Gautier V."/>
            <person name="Ament-Velasquez S.L."/>
            <person name="Kruys A."/>
            <person name="Hutchinson M.I."/>
            <person name="Powell A.J."/>
            <person name="Barry K."/>
            <person name="Miller A.N."/>
            <person name="Grigoriev I.V."/>
            <person name="Debuchy R."/>
            <person name="Gladieux P."/>
            <person name="Hiltunen Thoren M."/>
            <person name="Johannesson H."/>
        </authorList>
    </citation>
    <scope>NUCLEOTIDE SEQUENCE</scope>
    <source>
        <strain evidence="2">CBS 359.72</strain>
    </source>
</reference>
<feature type="compositionally biased region" description="Pro residues" evidence="1">
    <location>
        <begin position="154"/>
        <end position="166"/>
    </location>
</feature>
<name>A0AAN7D6C9_9PEZI</name>
<comment type="caution">
    <text evidence="2">The sequence shown here is derived from an EMBL/GenBank/DDBJ whole genome shotgun (WGS) entry which is preliminary data.</text>
</comment>
<feature type="compositionally biased region" description="Low complexity" evidence="1">
    <location>
        <begin position="106"/>
        <end position="118"/>
    </location>
</feature>
<feature type="compositionally biased region" description="Acidic residues" evidence="1">
    <location>
        <begin position="131"/>
        <end position="149"/>
    </location>
</feature>
<keyword evidence="3" id="KW-1185">Reference proteome</keyword>
<sequence length="242" mass="26127">MSRRPSSSGSSSHASGEYREIRLPNSRSVKALIYFCGRDPRKAKSVRRYHDDDFDTRSTGSGGSMFSWSSGTSQVYLVETTAPYWYYDERPDSASYSSSGRKRNSSTRGGTSRTSQRGPPKSTWDRHARVDDDDDNDDSSSEGSTEDYDCANPGPYPYPHPYPHPHPGMMSGGMPPPPGPPPGAFQPMYSYQPRATPQPTPVAGYHAPPPPPPPATGGMPPPPPPGGHFVPGPGGLQVFVDG</sequence>
<organism evidence="2 3">
    <name type="scientific">Corynascus novoguineensis</name>
    <dbReference type="NCBI Taxonomy" id="1126955"/>
    <lineage>
        <taxon>Eukaryota</taxon>
        <taxon>Fungi</taxon>
        <taxon>Dikarya</taxon>
        <taxon>Ascomycota</taxon>
        <taxon>Pezizomycotina</taxon>
        <taxon>Sordariomycetes</taxon>
        <taxon>Sordariomycetidae</taxon>
        <taxon>Sordariales</taxon>
        <taxon>Chaetomiaceae</taxon>
        <taxon>Corynascus</taxon>
    </lineage>
</organism>
<feature type="region of interest" description="Disordered" evidence="1">
    <location>
        <begin position="1"/>
        <end position="22"/>
    </location>
</feature>
<feature type="region of interest" description="Disordered" evidence="1">
    <location>
        <begin position="90"/>
        <end position="234"/>
    </location>
</feature>
<dbReference type="EMBL" id="MU857601">
    <property type="protein sequence ID" value="KAK4252432.1"/>
    <property type="molecule type" value="Genomic_DNA"/>
</dbReference>
<feature type="compositionally biased region" description="Pro residues" evidence="1">
    <location>
        <begin position="207"/>
        <end position="226"/>
    </location>
</feature>
<evidence type="ECO:0000313" key="2">
    <source>
        <dbReference type="EMBL" id="KAK4252432.1"/>
    </source>
</evidence>
<evidence type="ECO:0000256" key="1">
    <source>
        <dbReference type="SAM" id="MobiDB-lite"/>
    </source>
</evidence>
<protein>
    <submittedName>
        <fullName evidence="2">Uncharacterized protein</fullName>
    </submittedName>
</protein>
<proteinExistence type="predicted"/>
<dbReference type="AlphaFoldDB" id="A0AAN7D6C9"/>
<feature type="region of interest" description="Disordered" evidence="1">
    <location>
        <begin position="42"/>
        <end position="65"/>
    </location>
</feature>
<dbReference type="Proteomes" id="UP001303647">
    <property type="component" value="Unassembled WGS sequence"/>
</dbReference>
<reference evidence="2" key="2">
    <citation type="submission" date="2023-05" db="EMBL/GenBank/DDBJ databases">
        <authorList>
            <consortium name="Lawrence Berkeley National Laboratory"/>
            <person name="Steindorff A."/>
            <person name="Hensen N."/>
            <person name="Bonometti L."/>
            <person name="Westerberg I."/>
            <person name="Brannstrom I.O."/>
            <person name="Guillou S."/>
            <person name="Cros-Aarteil S."/>
            <person name="Calhoun S."/>
            <person name="Haridas S."/>
            <person name="Kuo A."/>
            <person name="Mondo S."/>
            <person name="Pangilinan J."/>
            <person name="Riley R."/>
            <person name="Labutti K."/>
            <person name="Andreopoulos B."/>
            <person name="Lipzen A."/>
            <person name="Chen C."/>
            <person name="Yanf M."/>
            <person name="Daum C."/>
            <person name="Ng V."/>
            <person name="Clum A."/>
            <person name="Ohm R."/>
            <person name="Martin F."/>
            <person name="Silar P."/>
            <person name="Natvig D."/>
            <person name="Lalanne C."/>
            <person name="Gautier V."/>
            <person name="Ament-Velasquez S.L."/>
            <person name="Kruys A."/>
            <person name="Hutchinson M.I."/>
            <person name="Powell A.J."/>
            <person name="Barry K."/>
            <person name="Miller A.N."/>
            <person name="Grigoriev I.V."/>
            <person name="Debuchy R."/>
            <person name="Gladieux P."/>
            <person name="Thoren M.H."/>
            <person name="Johannesson H."/>
        </authorList>
    </citation>
    <scope>NUCLEOTIDE SEQUENCE</scope>
    <source>
        <strain evidence="2">CBS 359.72</strain>
    </source>
</reference>
<evidence type="ECO:0000313" key="3">
    <source>
        <dbReference type="Proteomes" id="UP001303647"/>
    </source>
</evidence>
<gene>
    <name evidence="2" type="ORF">C7999DRAFT_36936</name>
</gene>